<feature type="compositionally biased region" description="Polar residues" evidence="6">
    <location>
        <begin position="140"/>
        <end position="150"/>
    </location>
</feature>
<evidence type="ECO:0000313" key="7">
    <source>
        <dbReference type="EMBL" id="VDL27704.1"/>
    </source>
</evidence>
<comment type="similarity">
    <text evidence="5">Belongs to the TAF10 family.</text>
</comment>
<evidence type="ECO:0000313" key="10">
    <source>
        <dbReference type="Proteomes" id="UP000321570"/>
    </source>
</evidence>
<feature type="compositionally biased region" description="Polar residues" evidence="6">
    <location>
        <begin position="116"/>
        <end position="126"/>
    </location>
</feature>
<sequence length="183" mass="19398">MTLGESNTPARRGGASLIGSSSAADDAVTQDSKDIELLNELYRRMERIQPTIPDRVSTVLLESAGVRLNPGEGDTRLARLVSLAGEKFITDILTDAMMHWNLSNGHNTGLLANPAAAQSTSVSKDMSGNPLAGQEDIKSTPGQATKQTGSGTAGKPAPNLTMENLLAALRDRNIPVARPPYYK</sequence>
<evidence type="ECO:0000256" key="3">
    <source>
        <dbReference type="ARBA" id="ARBA00023163"/>
    </source>
</evidence>
<dbReference type="OrthoDB" id="510307at2759"/>
<evidence type="ECO:0000313" key="11">
    <source>
        <dbReference type="WBParaSite" id="HDID_0000313201-mRNA-1"/>
    </source>
</evidence>
<reference evidence="8 10" key="3">
    <citation type="submission" date="2019-07" db="EMBL/GenBank/DDBJ databases">
        <authorList>
            <person name="Jastrzebski P J."/>
            <person name="Paukszto L."/>
            <person name="Jastrzebski P J."/>
        </authorList>
    </citation>
    <scope>NUCLEOTIDE SEQUENCE [LARGE SCALE GENOMIC DNA]</scope>
    <source>
        <strain evidence="8 10">WMS-il1</strain>
    </source>
</reference>
<evidence type="ECO:0000256" key="6">
    <source>
        <dbReference type="SAM" id="MobiDB-lite"/>
    </source>
</evidence>
<keyword evidence="3" id="KW-0804">Transcription</keyword>
<dbReference type="Pfam" id="PF03540">
    <property type="entry name" value="TAF10"/>
    <property type="match status" value="1"/>
</dbReference>
<keyword evidence="4" id="KW-0539">Nucleus</keyword>
<evidence type="ECO:0000313" key="9">
    <source>
        <dbReference type="Proteomes" id="UP000274504"/>
    </source>
</evidence>
<name>A0A0R3SEE5_HYMDI</name>
<dbReference type="PANTHER" id="PTHR21242">
    <property type="entry name" value="TRANSCRIPTION INITIATION FACTOR TFIID SUBUNIT 10"/>
    <property type="match status" value="1"/>
</dbReference>
<dbReference type="STRING" id="6216.A0A0R3SEE5"/>
<dbReference type="WBParaSite" id="HDID_0000313201-mRNA-1">
    <property type="protein sequence ID" value="HDID_0000313201-mRNA-1"/>
    <property type="gene ID" value="HDID_0000313201"/>
</dbReference>
<dbReference type="Proteomes" id="UP000274504">
    <property type="component" value="Unassembled WGS sequence"/>
</dbReference>
<keyword evidence="2" id="KW-0805">Transcription regulation</keyword>
<protein>
    <submittedName>
        <fullName evidence="11">Transcription initiation factor TFIID subunit 10</fullName>
    </submittedName>
</protein>
<organism evidence="11">
    <name type="scientific">Hymenolepis diminuta</name>
    <name type="common">Rat tapeworm</name>
    <dbReference type="NCBI Taxonomy" id="6216"/>
    <lineage>
        <taxon>Eukaryota</taxon>
        <taxon>Metazoa</taxon>
        <taxon>Spiralia</taxon>
        <taxon>Lophotrochozoa</taxon>
        <taxon>Platyhelminthes</taxon>
        <taxon>Cestoda</taxon>
        <taxon>Eucestoda</taxon>
        <taxon>Cyclophyllidea</taxon>
        <taxon>Hymenolepididae</taxon>
        <taxon>Hymenolepis</taxon>
    </lineage>
</organism>
<dbReference type="GO" id="GO:0016251">
    <property type="term" value="F:RNA polymerase II general transcription initiation factor activity"/>
    <property type="evidence" value="ECO:0007669"/>
    <property type="project" value="TreeGrafter"/>
</dbReference>
<dbReference type="GO" id="GO:0006367">
    <property type="term" value="P:transcription initiation at RNA polymerase II promoter"/>
    <property type="evidence" value="ECO:0007669"/>
    <property type="project" value="TreeGrafter"/>
</dbReference>
<dbReference type="EMBL" id="CABIJS010000155">
    <property type="protein sequence ID" value="VUZ45057.1"/>
    <property type="molecule type" value="Genomic_DNA"/>
</dbReference>
<dbReference type="InterPro" id="IPR003923">
    <property type="entry name" value="TAF10"/>
</dbReference>
<gene>
    <name evidence="7" type="ORF">HDID_LOCUS3130</name>
    <name evidence="8" type="ORF">WMSIL1_LOCUS5137</name>
</gene>
<feature type="region of interest" description="Disordered" evidence="6">
    <location>
        <begin position="1"/>
        <end position="25"/>
    </location>
</feature>
<feature type="region of interest" description="Disordered" evidence="6">
    <location>
        <begin position="116"/>
        <end position="162"/>
    </location>
</feature>
<dbReference type="GO" id="GO:1990841">
    <property type="term" value="F:promoter-specific chromatin binding"/>
    <property type="evidence" value="ECO:0007669"/>
    <property type="project" value="TreeGrafter"/>
</dbReference>
<reference evidence="7 9" key="2">
    <citation type="submission" date="2018-11" db="EMBL/GenBank/DDBJ databases">
        <authorList>
            <consortium name="Pathogen Informatics"/>
        </authorList>
    </citation>
    <scope>NUCLEOTIDE SEQUENCE [LARGE SCALE GENOMIC DNA]</scope>
</reference>
<evidence type="ECO:0000256" key="5">
    <source>
        <dbReference type="ARBA" id="ARBA00025730"/>
    </source>
</evidence>
<comment type="subcellular location">
    <subcellularLocation>
        <location evidence="1">Nucleus</location>
    </subcellularLocation>
</comment>
<feature type="compositionally biased region" description="Low complexity" evidence="6">
    <location>
        <begin position="10"/>
        <end position="25"/>
    </location>
</feature>
<dbReference type="AlphaFoldDB" id="A0A0R3SEE5"/>
<dbReference type="Proteomes" id="UP000321570">
    <property type="component" value="Unassembled WGS sequence"/>
</dbReference>
<dbReference type="GO" id="GO:0005669">
    <property type="term" value="C:transcription factor TFIID complex"/>
    <property type="evidence" value="ECO:0007669"/>
    <property type="project" value="TreeGrafter"/>
</dbReference>
<evidence type="ECO:0000256" key="4">
    <source>
        <dbReference type="ARBA" id="ARBA00023242"/>
    </source>
</evidence>
<accession>A0A0R3SEE5</accession>
<evidence type="ECO:0000256" key="2">
    <source>
        <dbReference type="ARBA" id="ARBA00023015"/>
    </source>
</evidence>
<dbReference type="PANTHER" id="PTHR21242:SF0">
    <property type="entry name" value="TRANSCRIPTION INITIATION FACTOR TFIID SUBUNIT 10"/>
    <property type="match status" value="1"/>
</dbReference>
<keyword evidence="10" id="KW-1185">Reference proteome</keyword>
<evidence type="ECO:0000256" key="1">
    <source>
        <dbReference type="ARBA" id="ARBA00004123"/>
    </source>
</evidence>
<proteinExistence type="inferred from homology"/>
<reference evidence="11" key="1">
    <citation type="submission" date="2017-02" db="UniProtKB">
        <authorList>
            <consortium name="WormBaseParasite"/>
        </authorList>
    </citation>
    <scope>IDENTIFICATION</scope>
</reference>
<dbReference type="GO" id="GO:0000124">
    <property type="term" value="C:SAGA complex"/>
    <property type="evidence" value="ECO:0007669"/>
    <property type="project" value="TreeGrafter"/>
</dbReference>
<evidence type="ECO:0000313" key="8">
    <source>
        <dbReference type="EMBL" id="VUZ45057.1"/>
    </source>
</evidence>
<dbReference type="EMBL" id="UYSG01000887">
    <property type="protein sequence ID" value="VDL27704.1"/>
    <property type="molecule type" value="Genomic_DNA"/>
</dbReference>